<dbReference type="NCBIfam" id="NF041064">
    <property type="entry name" value="DpdG"/>
    <property type="match status" value="1"/>
</dbReference>
<dbReference type="Proteomes" id="UP000182902">
    <property type="component" value="Unassembled WGS sequence"/>
</dbReference>
<gene>
    <name evidence="1" type="ORF">SAMN05216247_112231</name>
</gene>
<name>A0A1H3U1S5_9PSED</name>
<dbReference type="InterPro" id="IPR049812">
    <property type="entry name" value="DpdG-like"/>
</dbReference>
<evidence type="ECO:0000313" key="2">
    <source>
        <dbReference type="Proteomes" id="UP000182902"/>
    </source>
</evidence>
<sequence>MSILNRENDGLHPILLTLARMVARDKAISRDDLINVCVPHSGIDKESGKETDNDKRKDLASRARATLLRWVALGLFAEDRDQVRLDIELTRGESVDAFTERLPAICRGLALRLEYGMPMWPANGSISEEDVGRTADLCRGLAWCLTQDIYALPSTHGEIESLITTQVQTGRFIFLNDTRWAGFRSWARFLGFATGDDSSFFFDPTVAVRSELKEVIRKGETVPAAEFVSRLAIRLPVLDSGVYRLEVEQVLRPESWTAPATGHLSTALSFALRRLQKQGMIGLVTLADAGSRLTLVGQGGRTWESFTHISLLRDAS</sequence>
<dbReference type="AlphaFoldDB" id="A0A1H3U1S5"/>
<proteinExistence type="predicted"/>
<dbReference type="RefSeq" id="WP_069786635.1">
    <property type="nucleotide sequence ID" value="NZ_FNOX01000012.1"/>
</dbReference>
<organism evidence="1 2">
    <name type="scientific">Pseudomonas salomonii</name>
    <dbReference type="NCBI Taxonomy" id="191391"/>
    <lineage>
        <taxon>Bacteria</taxon>
        <taxon>Pseudomonadati</taxon>
        <taxon>Pseudomonadota</taxon>
        <taxon>Gammaproteobacteria</taxon>
        <taxon>Pseudomonadales</taxon>
        <taxon>Pseudomonadaceae</taxon>
        <taxon>Pseudomonas</taxon>
    </lineage>
</organism>
<evidence type="ECO:0000313" key="1">
    <source>
        <dbReference type="EMBL" id="SDZ56406.1"/>
    </source>
</evidence>
<reference evidence="1 2" key="1">
    <citation type="submission" date="2016-10" db="EMBL/GenBank/DDBJ databases">
        <authorList>
            <person name="de Groot N.N."/>
        </authorList>
    </citation>
    <scope>NUCLEOTIDE SEQUENCE [LARGE SCALE GENOMIC DNA]</scope>
    <source>
        <strain evidence="1 2">ICMP 14252</strain>
    </source>
</reference>
<dbReference type="EMBL" id="FNOX01000012">
    <property type="protein sequence ID" value="SDZ56406.1"/>
    <property type="molecule type" value="Genomic_DNA"/>
</dbReference>
<protein>
    <submittedName>
        <fullName evidence="1">Uncharacterized protein</fullName>
    </submittedName>
</protein>
<accession>A0A1H3U1S5</accession>